<name>A0A4Z2FT14_9TELE</name>
<sequence length="156" mass="17158">MTSPGVFAEQGADEVFGLVRDLVEALLVELPLGGGDQGEGLGVGVTLEWRLAAQSEDRRRTLADSVCSKLSSTMRSNSSPPAMLRADGGRGYTCWRANQKRNVQDTHDDTHNSMTMTISGLWSYAARHWTSLGWWRKFISSISFRAASLSLARRPL</sequence>
<evidence type="ECO:0000313" key="1">
    <source>
        <dbReference type="EMBL" id="TNN44308.1"/>
    </source>
</evidence>
<dbReference type="AlphaFoldDB" id="A0A4Z2FT14"/>
<reference evidence="1 2" key="1">
    <citation type="submission" date="2019-03" db="EMBL/GenBank/DDBJ databases">
        <title>First draft genome of Liparis tanakae, snailfish: a comprehensive survey of snailfish specific genes.</title>
        <authorList>
            <person name="Kim W."/>
            <person name="Song I."/>
            <person name="Jeong J.-H."/>
            <person name="Kim D."/>
            <person name="Kim S."/>
            <person name="Ryu S."/>
            <person name="Song J.Y."/>
            <person name="Lee S.K."/>
        </authorList>
    </citation>
    <scope>NUCLEOTIDE SEQUENCE [LARGE SCALE GENOMIC DNA]</scope>
    <source>
        <tissue evidence="1">Muscle</tissue>
    </source>
</reference>
<proteinExistence type="predicted"/>
<comment type="caution">
    <text evidence="1">The sequence shown here is derived from an EMBL/GenBank/DDBJ whole genome shotgun (WGS) entry which is preliminary data.</text>
</comment>
<dbReference type="EMBL" id="SRLO01000912">
    <property type="protein sequence ID" value="TNN44308.1"/>
    <property type="molecule type" value="Genomic_DNA"/>
</dbReference>
<keyword evidence="2" id="KW-1185">Reference proteome</keyword>
<dbReference type="Proteomes" id="UP000314294">
    <property type="component" value="Unassembled WGS sequence"/>
</dbReference>
<protein>
    <submittedName>
        <fullName evidence="1">Uncharacterized protein</fullName>
    </submittedName>
</protein>
<evidence type="ECO:0000313" key="2">
    <source>
        <dbReference type="Proteomes" id="UP000314294"/>
    </source>
</evidence>
<gene>
    <name evidence="1" type="ORF">EYF80_045471</name>
</gene>
<organism evidence="1 2">
    <name type="scientific">Liparis tanakae</name>
    <name type="common">Tanaka's snailfish</name>
    <dbReference type="NCBI Taxonomy" id="230148"/>
    <lineage>
        <taxon>Eukaryota</taxon>
        <taxon>Metazoa</taxon>
        <taxon>Chordata</taxon>
        <taxon>Craniata</taxon>
        <taxon>Vertebrata</taxon>
        <taxon>Euteleostomi</taxon>
        <taxon>Actinopterygii</taxon>
        <taxon>Neopterygii</taxon>
        <taxon>Teleostei</taxon>
        <taxon>Neoteleostei</taxon>
        <taxon>Acanthomorphata</taxon>
        <taxon>Eupercaria</taxon>
        <taxon>Perciformes</taxon>
        <taxon>Cottioidei</taxon>
        <taxon>Cottales</taxon>
        <taxon>Liparidae</taxon>
        <taxon>Liparis</taxon>
    </lineage>
</organism>
<accession>A0A4Z2FT14</accession>